<evidence type="ECO:0000313" key="2">
    <source>
        <dbReference type="Proteomes" id="UP000239576"/>
    </source>
</evidence>
<comment type="caution">
    <text evidence="1">The sequence shown here is derived from an EMBL/GenBank/DDBJ whole genome shotgun (WGS) entry which is preliminary data.</text>
</comment>
<protein>
    <submittedName>
        <fullName evidence="1">Uncharacterized protein</fullName>
    </submittedName>
</protein>
<name>A0A2T1EAV9_9CYAN</name>
<reference evidence="2" key="1">
    <citation type="submission" date="2018-02" db="EMBL/GenBank/DDBJ databases">
        <authorList>
            <person name="Moore K."/>
            <person name="Momper L."/>
        </authorList>
    </citation>
    <scope>NUCLEOTIDE SEQUENCE [LARGE SCALE GENOMIC DNA]</scope>
    <source>
        <strain evidence="2">ULC18</strain>
    </source>
</reference>
<dbReference type="EMBL" id="PVWK01000057">
    <property type="protein sequence ID" value="PSB29892.1"/>
    <property type="molecule type" value="Genomic_DNA"/>
</dbReference>
<gene>
    <name evidence="1" type="ORF">C7B82_10085</name>
</gene>
<accession>A0A2T1EAV9</accession>
<reference evidence="1 2" key="2">
    <citation type="submission" date="2018-03" db="EMBL/GenBank/DDBJ databases">
        <title>The ancient ancestry and fast evolution of plastids.</title>
        <authorList>
            <person name="Moore K.R."/>
            <person name="Magnabosco C."/>
            <person name="Momper L."/>
            <person name="Gold D.A."/>
            <person name="Bosak T."/>
            <person name="Fournier G.P."/>
        </authorList>
    </citation>
    <scope>NUCLEOTIDE SEQUENCE [LARGE SCALE GENOMIC DNA]</scope>
    <source>
        <strain evidence="1 2">ULC18</strain>
    </source>
</reference>
<proteinExistence type="predicted"/>
<sequence>MAINKAAIFVEKPQLWTASLTSQALTRDGVTGSGVLLGTASESGFLVYSVWAIPAGDFTANVLRLFRIVAGGTAKDLLLETSIAAAASTNNTTAIARTAMQLPDVLTPTGSFGLLLSPGDQLYVALGTASGVALRVVLHGGQYQFS</sequence>
<dbReference type="Proteomes" id="UP000239576">
    <property type="component" value="Unassembled WGS sequence"/>
</dbReference>
<dbReference type="RefSeq" id="WP_106256173.1">
    <property type="nucleotide sequence ID" value="NZ_CAWNSW010000007.1"/>
</dbReference>
<dbReference type="AlphaFoldDB" id="A0A2T1EAV9"/>
<evidence type="ECO:0000313" key="1">
    <source>
        <dbReference type="EMBL" id="PSB29892.1"/>
    </source>
</evidence>
<keyword evidence="2" id="KW-1185">Reference proteome</keyword>
<organism evidence="1 2">
    <name type="scientific">Stenomitos frigidus ULC18</name>
    <dbReference type="NCBI Taxonomy" id="2107698"/>
    <lineage>
        <taxon>Bacteria</taxon>
        <taxon>Bacillati</taxon>
        <taxon>Cyanobacteriota</taxon>
        <taxon>Cyanophyceae</taxon>
        <taxon>Leptolyngbyales</taxon>
        <taxon>Leptolyngbyaceae</taxon>
        <taxon>Stenomitos</taxon>
    </lineage>
</organism>